<name>A0AAD7MRY7_9AGAR</name>
<keyword evidence="2" id="KW-1185">Reference proteome</keyword>
<proteinExistence type="predicted"/>
<dbReference type="AlphaFoldDB" id="A0AAD7MRY7"/>
<accession>A0AAD7MRY7</accession>
<comment type="caution">
    <text evidence="1">The sequence shown here is derived from an EMBL/GenBank/DDBJ whole genome shotgun (WGS) entry which is preliminary data.</text>
</comment>
<dbReference type="EMBL" id="JARJLG010000190">
    <property type="protein sequence ID" value="KAJ7730489.1"/>
    <property type="molecule type" value="Genomic_DNA"/>
</dbReference>
<protein>
    <submittedName>
        <fullName evidence="1">Uncharacterized protein</fullName>
    </submittedName>
</protein>
<evidence type="ECO:0000313" key="2">
    <source>
        <dbReference type="Proteomes" id="UP001215280"/>
    </source>
</evidence>
<dbReference type="Proteomes" id="UP001215280">
    <property type="component" value="Unassembled WGS sequence"/>
</dbReference>
<organism evidence="1 2">
    <name type="scientific">Mycena maculata</name>
    <dbReference type="NCBI Taxonomy" id="230809"/>
    <lineage>
        <taxon>Eukaryota</taxon>
        <taxon>Fungi</taxon>
        <taxon>Dikarya</taxon>
        <taxon>Basidiomycota</taxon>
        <taxon>Agaricomycotina</taxon>
        <taxon>Agaricomycetes</taxon>
        <taxon>Agaricomycetidae</taxon>
        <taxon>Agaricales</taxon>
        <taxon>Marasmiineae</taxon>
        <taxon>Mycenaceae</taxon>
        <taxon>Mycena</taxon>
    </lineage>
</organism>
<reference evidence="1" key="1">
    <citation type="submission" date="2023-03" db="EMBL/GenBank/DDBJ databases">
        <title>Massive genome expansion in bonnet fungi (Mycena s.s.) driven by repeated elements and novel gene families across ecological guilds.</title>
        <authorList>
            <consortium name="Lawrence Berkeley National Laboratory"/>
            <person name="Harder C.B."/>
            <person name="Miyauchi S."/>
            <person name="Viragh M."/>
            <person name="Kuo A."/>
            <person name="Thoen E."/>
            <person name="Andreopoulos B."/>
            <person name="Lu D."/>
            <person name="Skrede I."/>
            <person name="Drula E."/>
            <person name="Henrissat B."/>
            <person name="Morin E."/>
            <person name="Kohler A."/>
            <person name="Barry K."/>
            <person name="LaButti K."/>
            <person name="Morin E."/>
            <person name="Salamov A."/>
            <person name="Lipzen A."/>
            <person name="Mereny Z."/>
            <person name="Hegedus B."/>
            <person name="Baldrian P."/>
            <person name="Stursova M."/>
            <person name="Weitz H."/>
            <person name="Taylor A."/>
            <person name="Grigoriev I.V."/>
            <person name="Nagy L.G."/>
            <person name="Martin F."/>
            <person name="Kauserud H."/>
        </authorList>
    </citation>
    <scope>NUCLEOTIDE SEQUENCE</scope>
    <source>
        <strain evidence="1">CBHHK188m</strain>
    </source>
</reference>
<gene>
    <name evidence="1" type="ORF">DFH07DRAFT_848738</name>
</gene>
<evidence type="ECO:0000313" key="1">
    <source>
        <dbReference type="EMBL" id="KAJ7730489.1"/>
    </source>
</evidence>
<sequence length="165" mass="18506">MRVMRRTPLTLRRYFLTWPGALQCSSFAPSPFILAASAQPIKTSGSSFRNPTLRTGFSGVRCSPLSCSNSSAALPIPESDSFFPDQSPGFTSWYFQQPNVSAPSSNLPMSRRRRRRPYRHPCAFGIRASHMIHRFSVQSAFLDFDLPTHRGFHGPESYRVFGLSG</sequence>